<reference evidence="1 2" key="1">
    <citation type="journal article" date="2013" name="Curr. Biol.">
        <title>The Genome of the Foraminiferan Reticulomyxa filosa.</title>
        <authorList>
            <person name="Glockner G."/>
            <person name="Hulsmann N."/>
            <person name="Schleicher M."/>
            <person name="Noegel A.A."/>
            <person name="Eichinger L."/>
            <person name="Gallinger C."/>
            <person name="Pawlowski J."/>
            <person name="Sierra R."/>
            <person name="Euteneuer U."/>
            <person name="Pillet L."/>
            <person name="Moustafa A."/>
            <person name="Platzer M."/>
            <person name="Groth M."/>
            <person name="Szafranski K."/>
            <person name="Schliwa M."/>
        </authorList>
    </citation>
    <scope>NUCLEOTIDE SEQUENCE [LARGE SCALE GENOMIC DNA]</scope>
</reference>
<protein>
    <submittedName>
        <fullName evidence="1">Uncharacterized protein</fullName>
    </submittedName>
</protein>
<gene>
    <name evidence="1" type="ORF">RFI_23202</name>
</gene>
<evidence type="ECO:0000313" key="2">
    <source>
        <dbReference type="Proteomes" id="UP000023152"/>
    </source>
</evidence>
<name>X6MJH3_RETFI</name>
<dbReference type="EMBL" id="ASPP01020178">
    <property type="protein sequence ID" value="ETO14163.1"/>
    <property type="molecule type" value="Genomic_DNA"/>
</dbReference>
<sequence length="273" mass="31177">MMSKWILHKCAGHVAFHSNFSHVGMCREYVRYLFATRWCSQTPFSRVDKESSISAHLDPDYSPLDLTRRPRKSTVNVKKTKKGNQEIIRIPAPKGNLWEKSRSLRKKILEKKQKEMATISQEPTSEITRKRVFSPGERCQGCGIMLQNENESLPGYVTPIGGAKTTSDNSATKPREISRVISSFSSKPNSYKYQIKQESNEESASNVYIPDHQKLVLMDSGIMDPLQTNLTDEQLQQIRHENEQSLPTIDTPIQKTTTTKNISFFFFESLTIS</sequence>
<evidence type="ECO:0000313" key="1">
    <source>
        <dbReference type="EMBL" id="ETO14163.1"/>
    </source>
</evidence>
<proteinExistence type="predicted"/>
<accession>X6MJH3</accession>
<dbReference type="Proteomes" id="UP000023152">
    <property type="component" value="Unassembled WGS sequence"/>
</dbReference>
<comment type="caution">
    <text evidence="1">The sequence shown here is derived from an EMBL/GenBank/DDBJ whole genome shotgun (WGS) entry which is preliminary data.</text>
</comment>
<organism evidence="1 2">
    <name type="scientific">Reticulomyxa filosa</name>
    <dbReference type="NCBI Taxonomy" id="46433"/>
    <lineage>
        <taxon>Eukaryota</taxon>
        <taxon>Sar</taxon>
        <taxon>Rhizaria</taxon>
        <taxon>Retaria</taxon>
        <taxon>Foraminifera</taxon>
        <taxon>Monothalamids</taxon>
        <taxon>Reticulomyxidae</taxon>
        <taxon>Reticulomyxa</taxon>
    </lineage>
</organism>
<keyword evidence="2" id="KW-1185">Reference proteome</keyword>
<dbReference type="AlphaFoldDB" id="X6MJH3"/>